<feature type="chain" id="PRO_5025391291" evidence="2">
    <location>
        <begin position="21"/>
        <end position="95"/>
    </location>
</feature>
<feature type="compositionally biased region" description="Polar residues" evidence="1">
    <location>
        <begin position="48"/>
        <end position="64"/>
    </location>
</feature>
<dbReference type="PROSITE" id="PS51257">
    <property type="entry name" value="PROKAR_LIPOPROTEIN"/>
    <property type="match status" value="1"/>
</dbReference>
<name>A0A6A1WJG7_9ROSI</name>
<accession>A0A6A1WJG7</accession>
<organism evidence="3 4">
    <name type="scientific">Morella rubra</name>
    <name type="common">Chinese bayberry</name>
    <dbReference type="NCBI Taxonomy" id="262757"/>
    <lineage>
        <taxon>Eukaryota</taxon>
        <taxon>Viridiplantae</taxon>
        <taxon>Streptophyta</taxon>
        <taxon>Embryophyta</taxon>
        <taxon>Tracheophyta</taxon>
        <taxon>Spermatophyta</taxon>
        <taxon>Magnoliopsida</taxon>
        <taxon>eudicotyledons</taxon>
        <taxon>Gunneridae</taxon>
        <taxon>Pentapetalae</taxon>
        <taxon>rosids</taxon>
        <taxon>fabids</taxon>
        <taxon>Fagales</taxon>
        <taxon>Myricaceae</taxon>
        <taxon>Morella</taxon>
    </lineage>
</organism>
<dbReference type="EMBL" id="RXIC02000020">
    <property type="protein sequence ID" value="KAB1223818.1"/>
    <property type="molecule type" value="Genomic_DNA"/>
</dbReference>
<keyword evidence="4" id="KW-1185">Reference proteome</keyword>
<dbReference type="PANTHER" id="PTHR36040">
    <property type="entry name" value="OS04G0188500 PROTEIN"/>
    <property type="match status" value="1"/>
</dbReference>
<feature type="compositionally biased region" description="Basic and acidic residues" evidence="1">
    <location>
        <begin position="65"/>
        <end position="79"/>
    </location>
</feature>
<proteinExistence type="predicted"/>
<comment type="caution">
    <text evidence="3">The sequence shown here is derived from an EMBL/GenBank/DDBJ whole genome shotgun (WGS) entry which is preliminary data.</text>
</comment>
<gene>
    <name evidence="3" type="ORF">CJ030_MR2G012873</name>
</gene>
<evidence type="ECO:0000256" key="2">
    <source>
        <dbReference type="SAM" id="SignalP"/>
    </source>
</evidence>
<dbReference type="OrthoDB" id="680258at2759"/>
<evidence type="ECO:0000313" key="3">
    <source>
        <dbReference type="EMBL" id="KAB1223818.1"/>
    </source>
</evidence>
<dbReference type="Proteomes" id="UP000516437">
    <property type="component" value="Chromosome 2"/>
</dbReference>
<protein>
    <submittedName>
        <fullName evidence="3">Uncharacterized protein</fullName>
    </submittedName>
</protein>
<sequence length="95" mass="10567">MKLLALFLVLMLLAASSCLAVPRRFMLGGIYGQQQRYHVRKGKAVESRTGQSKIQYTESTSNNNLDHHTIPRNKFHDWDTTSQGEEGDSNNGGSG</sequence>
<evidence type="ECO:0000256" key="1">
    <source>
        <dbReference type="SAM" id="MobiDB-lite"/>
    </source>
</evidence>
<reference evidence="3 4" key="1">
    <citation type="journal article" date="2019" name="Plant Biotechnol. J.">
        <title>The red bayberry genome and genetic basis of sex determination.</title>
        <authorList>
            <person name="Jia H.M."/>
            <person name="Jia H.J."/>
            <person name="Cai Q.L."/>
            <person name="Wang Y."/>
            <person name="Zhao H.B."/>
            <person name="Yang W.F."/>
            <person name="Wang G.Y."/>
            <person name="Li Y.H."/>
            <person name="Zhan D.L."/>
            <person name="Shen Y.T."/>
            <person name="Niu Q.F."/>
            <person name="Chang L."/>
            <person name="Qiu J."/>
            <person name="Zhao L."/>
            <person name="Xie H.B."/>
            <person name="Fu W.Y."/>
            <person name="Jin J."/>
            <person name="Li X.W."/>
            <person name="Jiao Y."/>
            <person name="Zhou C.C."/>
            <person name="Tu T."/>
            <person name="Chai C.Y."/>
            <person name="Gao J.L."/>
            <person name="Fan L.J."/>
            <person name="van de Weg E."/>
            <person name="Wang J.Y."/>
            <person name="Gao Z.S."/>
        </authorList>
    </citation>
    <scope>NUCLEOTIDE SEQUENCE [LARGE SCALE GENOMIC DNA]</scope>
    <source>
        <tissue evidence="3">Leaves</tissue>
    </source>
</reference>
<evidence type="ECO:0000313" key="4">
    <source>
        <dbReference type="Proteomes" id="UP000516437"/>
    </source>
</evidence>
<feature type="signal peptide" evidence="2">
    <location>
        <begin position="1"/>
        <end position="20"/>
    </location>
</feature>
<keyword evidence="2" id="KW-0732">Signal</keyword>
<dbReference type="AlphaFoldDB" id="A0A6A1WJG7"/>
<dbReference type="PANTHER" id="PTHR36040:SF3">
    <property type="entry name" value="OS04G0188500 PROTEIN"/>
    <property type="match status" value="1"/>
</dbReference>
<feature type="region of interest" description="Disordered" evidence="1">
    <location>
        <begin position="41"/>
        <end position="95"/>
    </location>
</feature>